<dbReference type="Pfam" id="PF00149">
    <property type="entry name" value="Metallophos"/>
    <property type="match status" value="1"/>
</dbReference>
<evidence type="ECO:0000313" key="16">
    <source>
        <dbReference type="Proteomes" id="UP000076738"/>
    </source>
</evidence>
<evidence type="ECO:0000256" key="3">
    <source>
        <dbReference type="ARBA" id="ARBA00001954"/>
    </source>
</evidence>
<keyword evidence="12" id="KW-0539">Nucleus</keyword>
<dbReference type="InterPro" id="IPR029052">
    <property type="entry name" value="Metallo-depent_PP-like"/>
</dbReference>
<dbReference type="SUPFAM" id="SSF56300">
    <property type="entry name" value="Metallo-dependent phosphatases"/>
    <property type="match status" value="1"/>
</dbReference>
<dbReference type="OrthoDB" id="407609at2759"/>
<evidence type="ECO:0000313" key="15">
    <source>
        <dbReference type="EMBL" id="KZO89748.1"/>
    </source>
</evidence>
<dbReference type="InterPro" id="IPR004843">
    <property type="entry name" value="Calcineurin-like_PHP"/>
</dbReference>
<protein>
    <submittedName>
        <fullName evidence="15">Metallophos-domain-containing protein</fullName>
    </submittedName>
</protein>
<dbReference type="CDD" id="cd00844">
    <property type="entry name" value="MPP_Dbr1_N"/>
    <property type="match status" value="1"/>
</dbReference>
<dbReference type="FunFam" id="3.60.21.10:FF:000035">
    <property type="entry name" value="Lariat debranching enzyme"/>
    <property type="match status" value="1"/>
</dbReference>
<sequence length="486" mass="53871">MKIAVEGCCHGELDSIYAEIAKREQSGGYKVDMLLICGDFQAVRNPGDLAFMAVPDKYKKIGGFYRYYTGEKKAPMLTIVIGGNHEASNYMWELYHGGWLAPNLYYLGSAGSVLVNGLRLAGISGIYQPEHYTMGHFERFPYNKSHLRSIYHTRIYDVNRLMLLDSPDILLSHDWPLSIEQHGETAGLIRHKPFFQSEIRTNSLGSPPLLDLLKTIRPARWFSAHLHTRFEATFTHETPTQSPDVAEIPEATVNPEEIIIEDEEDETEAIVDGSGKVVKGGTDAPTAAANPDEISMDDDDELKAEVEQAPGAPSRSISEHTSVDASTALESPSRQSTYFLALDKCLPNRRYLEIVDVPSPMPVGIDGVAITFDPQWLAITRAFFPYLSLEARQKDMPDLPTMKAEVGRQLAWVKSHLTHGGAIPINDVQQFKKTASGGTEQTRGVRWYTNPQTEALCKLLEVENVINPPPSTLTTSSIPVPSIASE</sequence>
<keyword evidence="11" id="KW-0464">Manganese</keyword>
<dbReference type="Pfam" id="PF05011">
    <property type="entry name" value="DBR1"/>
    <property type="match status" value="1"/>
</dbReference>
<evidence type="ECO:0000259" key="14">
    <source>
        <dbReference type="SMART" id="SM01124"/>
    </source>
</evidence>
<evidence type="ECO:0000256" key="13">
    <source>
        <dbReference type="SAM" id="MobiDB-lite"/>
    </source>
</evidence>
<comment type="cofactor">
    <cofactor evidence="3">
        <name>Fe(2+)</name>
        <dbReference type="ChEBI" id="CHEBI:29033"/>
    </cofactor>
</comment>
<dbReference type="Gene3D" id="3.60.21.10">
    <property type="match status" value="1"/>
</dbReference>
<evidence type="ECO:0000256" key="10">
    <source>
        <dbReference type="ARBA" id="ARBA00023004"/>
    </source>
</evidence>
<dbReference type="GO" id="GO:0000398">
    <property type="term" value="P:mRNA splicing, via spliceosome"/>
    <property type="evidence" value="ECO:0007669"/>
    <property type="project" value="TreeGrafter"/>
</dbReference>
<evidence type="ECO:0000256" key="8">
    <source>
        <dbReference type="ARBA" id="ARBA00022801"/>
    </source>
</evidence>
<comment type="cofactor">
    <cofactor evidence="1">
        <name>Mn(2+)</name>
        <dbReference type="ChEBI" id="CHEBI:29035"/>
    </cofactor>
</comment>
<dbReference type="EMBL" id="KV417367">
    <property type="protein sequence ID" value="KZO89748.1"/>
    <property type="molecule type" value="Genomic_DNA"/>
</dbReference>
<keyword evidence="8" id="KW-0378">Hydrolase</keyword>
<evidence type="ECO:0000256" key="11">
    <source>
        <dbReference type="ARBA" id="ARBA00023211"/>
    </source>
</evidence>
<accession>A0A167FQQ4</accession>
<dbReference type="GO" id="GO:0046872">
    <property type="term" value="F:metal ion binding"/>
    <property type="evidence" value="ECO:0007669"/>
    <property type="project" value="UniProtKB-KW"/>
</dbReference>
<feature type="region of interest" description="Disordered" evidence="13">
    <location>
        <begin position="275"/>
        <end position="329"/>
    </location>
</feature>
<comment type="similarity">
    <text evidence="5">Belongs to the lariat debranching enzyme family.</text>
</comment>
<dbReference type="GO" id="GO:0005634">
    <property type="term" value="C:nucleus"/>
    <property type="evidence" value="ECO:0007669"/>
    <property type="project" value="UniProtKB-SubCell"/>
</dbReference>
<dbReference type="PANTHER" id="PTHR12849:SF0">
    <property type="entry name" value="LARIAT DEBRANCHING ENZYME"/>
    <property type="match status" value="1"/>
</dbReference>
<evidence type="ECO:0000256" key="2">
    <source>
        <dbReference type="ARBA" id="ARBA00001947"/>
    </source>
</evidence>
<dbReference type="SMART" id="SM01124">
    <property type="entry name" value="DBR1"/>
    <property type="match status" value="1"/>
</dbReference>
<dbReference type="STRING" id="1330018.A0A167FQQ4"/>
<evidence type="ECO:0000256" key="6">
    <source>
        <dbReference type="ARBA" id="ARBA00022664"/>
    </source>
</evidence>
<comment type="subcellular location">
    <subcellularLocation>
        <location evidence="4">Nucleus</location>
    </subcellularLocation>
</comment>
<proteinExistence type="inferred from homology"/>
<organism evidence="15 16">
    <name type="scientific">Calocera viscosa (strain TUFC12733)</name>
    <dbReference type="NCBI Taxonomy" id="1330018"/>
    <lineage>
        <taxon>Eukaryota</taxon>
        <taxon>Fungi</taxon>
        <taxon>Dikarya</taxon>
        <taxon>Basidiomycota</taxon>
        <taxon>Agaricomycotina</taxon>
        <taxon>Dacrymycetes</taxon>
        <taxon>Dacrymycetales</taxon>
        <taxon>Dacrymycetaceae</taxon>
        <taxon>Calocera</taxon>
    </lineage>
</organism>
<evidence type="ECO:0000256" key="7">
    <source>
        <dbReference type="ARBA" id="ARBA00022723"/>
    </source>
</evidence>
<dbReference type="GO" id="GO:0008419">
    <property type="term" value="F:RNA lariat debranching enzyme activity"/>
    <property type="evidence" value="ECO:0007669"/>
    <property type="project" value="TreeGrafter"/>
</dbReference>
<dbReference type="InterPro" id="IPR007708">
    <property type="entry name" value="DBR1_C"/>
</dbReference>
<keyword evidence="10" id="KW-0408">Iron</keyword>
<reference evidence="15 16" key="1">
    <citation type="journal article" date="2016" name="Mol. Biol. Evol.">
        <title>Comparative Genomics of Early-Diverging Mushroom-Forming Fungi Provides Insights into the Origins of Lignocellulose Decay Capabilities.</title>
        <authorList>
            <person name="Nagy L.G."/>
            <person name="Riley R."/>
            <person name="Tritt A."/>
            <person name="Adam C."/>
            <person name="Daum C."/>
            <person name="Floudas D."/>
            <person name="Sun H."/>
            <person name="Yadav J.S."/>
            <person name="Pangilinan J."/>
            <person name="Larsson K.H."/>
            <person name="Matsuura K."/>
            <person name="Barry K."/>
            <person name="Labutti K."/>
            <person name="Kuo R."/>
            <person name="Ohm R.A."/>
            <person name="Bhattacharya S.S."/>
            <person name="Shirouzu T."/>
            <person name="Yoshinaga Y."/>
            <person name="Martin F.M."/>
            <person name="Grigoriev I.V."/>
            <person name="Hibbett D.S."/>
        </authorList>
    </citation>
    <scope>NUCLEOTIDE SEQUENCE [LARGE SCALE GENOMIC DNA]</scope>
    <source>
        <strain evidence="15 16">TUFC12733</strain>
    </source>
</reference>
<gene>
    <name evidence="15" type="ORF">CALVIDRAFT_523570</name>
</gene>
<comment type="cofactor">
    <cofactor evidence="2">
        <name>Zn(2+)</name>
        <dbReference type="ChEBI" id="CHEBI:29105"/>
    </cofactor>
</comment>
<evidence type="ECO:0000256" key="5">
    <source>
        <dbReference type="ARBA" id="ARBA00006045"/>
    </source>
</evidence>
<evidence type="ECO:0000256" key="12">
    <source>
        <dbReference type="ARBA" id="ARBA00023242"/>
    </source>
</evidence>
<dbReference type="Proteomes" id="UP000076738">
    <property type="component" value="Unassembled WGS sequence"/>
</dbReference>
<dbReference type="PANTHER" id="PTHR12849">
    <property type="entry name" value="RNA LARIAT DEBRANCHING ENZYME"/>
    <property type="match status" value="1"/>
</dbReference>
<evidence type="ECO:0000256" key="4">
    <source>
        <dbReference type="ARBA" id="ARBA00004123"/>
    </source>
</evidence>
<evidence type="ECO:0000256" key="9">
    <source>
        <dbReference type="ARBA" id="ARBA00022833"/>
    </source>
</evidence>
<keyword evidence="6" id="KW-0507">mRNA processing</keyword>
<keyword evidence="16" id="KW-1185">Reference proteome</keyword>
<dbReference type="AlphaFoldDB" id="A0A167FQQ4"/>
<feature type="domain" description="Lariat debranching enzyme C-terminal" evidence="14">
    <location>
        <begin position="328"/>
        <end position="466"/>
    </location>
</feature>
<dbReference type="InterPro" id="IPR041816">
    <property type="entry name" value="Dbr1_N"/>
</dbReference>
<keyword evidence="7" id="KW-0479">Metal-binding</keyword>
<evidence type="ECO:0000256" key="1">
    <source>
        <dbReference type="ARBA" id="ARBA00001936"/>
    </source>
</evidence>
<name>A0A167FQQ4_CALVF</name>
<keyword evidence="9" id="KW-0862">Zinc</keyword>